<name>A0ABX1JTC4_9MICC</name>
<organism evidence="1 2">
    <name type="scientific">Arthrobacter deserti</name>
    <dbReference type="NCBI Taxonomy" id="1742687"/>
    <lineage>
        <taxon>Bacteria</taxon>
        <taxon>Bacillati</taxon>
        <taxon>Actinomycetota</taxon>
        <taxon>Actinomycetes</taxon>
        <taxon>Micrococcales</taxon>
        <taxon>Micrococcaceae</taxon>
        <taxon>Arthrobacter</taxon>
    </lineage>
</organism>
<keyword evidence="2" id="KW-1185">Reference proteome</keyword>
<evidence type="ECO:0000313" key="1">
    <source>
        <dbReference type="EMBL" id="NKX51981.1"/>
    </source>
</evidence>
<dbReference type="Proteomes" id="UP000523795">
    <property type="component" value="Unassembled WGS sequence"/>
</dbReference>
<accession>A0ABX1JTC4</accession>
<proteinExistence type="predicted"/>
<dbReference type="EMBL" id="JAAZSR010000366">
    <property type="protein sequence ID" value="NKX51981.1"/>
    <property type="molecule type" value="Genomic_DNA"/>
</dbReference>
<protein>
    <submittedName>
        <fullName evidence="1">16S rRNA (Guanine(527)-N(7))-methyltransferase RsmG</fullName>
    </submittedName>
</protein>
<reference evidence="1 2" key="1">
    <citation type="submission" date="2020-04" db="EMBL/GenBank/DDBJ databases">
        <authorList>
            <person name="Liu S."/>
        </authorList>
    </citation>
    <scope>NUCLEOTIDE SEQUENCE [LARGE SCALE GENOMIC DNA]</scope>
    <source>
        <strain evidence="1 2">CGMCC 1.15091</strain>
    </source>
</reference>
<comment type="caution">
    <text evidence="1">The sequence shown here is derived from an EMBL/GenBank/DDBJ whole genome shotgun (WGS) entry which is preliminary data.</text>
</comment>
<feature type="non-terminal residue" evidence="1">
    <location>
        <position position="1"/>
    </location>
</feature>
<sequence length="53" mass="5403">GQVLAIKGRSAAEEIEKAAKIVRKLGGTSTSIVTAGEGLLEEPTTVVRITVGP</sequence>
<evidence type="ECO:0000313" key="2">
    <source>
        <dbReference type="Proteomes" id="UP000523795"/>
    </source>
</evidence>
<gene>
    <name evidence="1" type="ORF">HER39_15690</name>
</gene>